<dbReference type="AlphaFoldDB" id="A0A162PLX5"/>
<dbReference type="Proteomes" id="UP000077315">
    <property type="component" value="Unassembled WGS sequence"/>
</dbReference>
<protein>
    <submittedName>
        <fullName evidence="1">Uncharacterized protein</fullName>
    </submittedName>
</protein>
<proteinExistence type="predicted"/>
<dbReference type="OrthoDB" id="2285833at2759"/>
<accession>A0A162PLX5</accession>
<name>A0A162PLX5_PHYB8</name>
<evidence type="ECO:0000313" key="2">
    <source>
        <dbReference type="Proteomes" id="UP000077315"/>
    </source>
</evidence>
<sequence length="62" mass="7005">MTICFKSKLHNVKDVPQDTRTPIGKCDKGVTKTEDRTVVNPGDFNYEGTKAFQLLHRVKQGL</sequence>
<dbReference type="VEuPathDB" id="FungiDB:PHYBLDRAFT_158622"/>
<organism evidence="1 2">
    <name type="scientific">Phycomyces blakesleeanus (strain ATCC 8743b / DSM 1359 / FGSC 10004 / NBRC 33097 / NRRL 1555)</name>
    <dbReference type="NCBI Taxonomy" id="763407"/>
    <lineage>
        <taxon>Eukaryota</taxon>
        <taxon>Fungi</taxon>
        <taxon>Fungi incertae sedis</taxon>
        <taxon>Mucoromycota</taxon>
        <taxon>Mucoromycotina</taxon>
        <taxon>Mucoromycetes</taxon>
        <taxon>Mucorales</taxon>
        <taxon>Phycomycetaceae</taxon>
        <taxon>Phycomyces</taxon>
    </lineage>
</organism>
<dbReference type="EMBL" id="KV440979">
    <property type="protein sequence ID" value="OAD74107.1"/>
    <property type="molecule type" value="Genomic_DNA"/>
</dbReference>
<evidence type="ECO:0000313" key="1">
    <source>
        <dbReference type="EMBL" id="OAD74107.1"/>
    </source>
</evidence>
<gene>
    <name evidence="1" type="ORF">PHYBLDRAFT_158622</name>
</gene>
<dbReference type="GeneID" id="28994730"/>
<reference evidence="2" key="1">
    <citation type="submission" date="2015-06" db="EMBL/GenBank/DDBJ databases">
        <title>Expansion of signal transduction pathways in fungi by whole-genome duplication.</title>
        <authorList>
            <consortium name="DOE Joint Genome Institute"/>
            <person name="Corrochano L.M."/>
            <person name="Kuo A."/>
            <person name="Marcet-Houben M."/>
            <person name="Polaino S."/>
            <person name="Salamov A."/>
            <person name="Villalobos J.M."/>
            <person name="Alvarez M.I."/>
            <person name="Avalos J."/>
            <person name="Benito E.P."/>
            <person name="Benoit I."/>
            <person name="Burger G."/>
            <person name="Camino L.P."/>
            <person name="Canovas D."/>
            <person name="Cerda-Olmedo E."/>
            <person name="Cheng J.-F."/>
            <person name="Dominguez A."/>
            <person name="Elias M."/>
            <person name="Eslava A.P."/>
            <person name="Glaser F."/>
            <person name="Grimwood J."/>
            <person name="Gutierrez G."/>
            <person name="Heitman J."/>
            <person name="Henrissat B."/>
            <person name="Iturriaga E.A."/>
            <person name="Lang B.F."/>
            <person name="Lavin J.L."/>
            <person name="Lee S."/>
            <person name="Li W."/>
            <person name="Lindquist E."/>
            <person name="Lopez-Garcia S."/>
            <person name="Luque E.M."/>
            <person name="Marcos A.T."/>
            <person name="Martin J."/>
            <person name="McCluskey K."/>
            <person name="Medina H.R."/>
            <person name="Miralles-Duran A."/>
            <person name="Miyazaki A."/>
            <person name="Munoz-Torres E."/>
            <person name="Oguiza J.A."/>
            <person name="Ohm R."/>
            <person name="Olmedo M."/>
            <person name="Orejas M."/>
            <person name="Ortiz-Castellanos L."/>
            <person name="Pisabarro A.G."/>
            <person name="Rodriguez-Romero J."/>
            <person name="Ruiz-Herrera J."/>
            <person name="Ruiz-Vazquez R."/>
            <person name="Sanz C."/>
            <person name="Schackwitz W."/>
            <person name="Schmutz J."/>
            <person name="Shahriari M."/>
            <person name="Shelest E."/>
            <person name="Silva-Franco F."/>
            <person name="Soanes D."/>
            <person name="Syed K."/>
            <person name="Tagua V.G."/>
            <person name="Talbot N.J."/>
            <person name="Thon M."/>
            <person name="De vries R.P."/>
            <person name="Wiebenga A."/>
            <person name="Yadav J.S."/>
            <person name="Braun E.L."/>
            <person name="Baker S."/>
            <person name="Garre V."/>
            <person name="Horwitz B."/>
            <person name="Torres-Martinez S."/>
            <person name="Idnurm A."/>
            <person name="Herrera-Estrella A."/>
            <person name="Gabaldon T."/>
            <person name="Grigoriev I.V."/>
        </authorList>
    </citation>
    <scope>NUCLEOTIDE SEQUENCE [LARGE SCALE GENOMIC DNA]</scope>
    <source>
        <strain evidence="2">NRRL 1555(-)</strain>
    </source>
</reference>
<dbReference type="InParanoid" id="A0A162PLX5"/>
<dbReference type="RefSeq" id="XP_018292147.1">
    <property type="nucleotide sequence ID" value="XM_018433824.1"/>
</dbReference>
<keyword evidence="2" id="KW-1185">Reference proteome</keyword>